<accession>A0AAE0TXI5</accession>
<dbReference type="AlphaFoldDB" id="A0AAE0TXI5"/>
<reference evidence="1" key="2">
    <citation type="submission" date="2023-06" db="EMBL/GenBank/DDBJ databases">
        <authorList>
            <consortium name="Lawrence Berkeley National Laboratory"/>
            <person name="Haridas S."/>
            <person name="Hensen N."/>
            <person name="Bonometti L."/>
            <person name="Westerberg I."/>
            <person name="Brannstrom I.O."/>
            <person name="Guillou S."/>
            <person name="Cros-Aarteil S."/>
            <person name="Calhoun S."/>
            <person name="Kuo A."/>
            <person name="Mondo S."/>
            <person name="Pangilinan J."/>
            <person name="Riley R."/>
            <person name="Labutti K."/>
            <person name="Andreopoulos B."/>
            <person name="Lipzen A."/>
            <person name="Chen C."/>
            <person name="Yanf M."/>
            <person name="Daum C."/>
            <person name="Ng V."/>
            <person name="Clum A."/>
            <person name="Steindorff A."/>
            <person name="Ohm R."/>
            <person name="Martin F."/>
            <person name="Silar P."/>
            <person name="Natvig D."/>
            <person name="Lalanne C."/>
            <person name="Gautier V."/>
            <person name="Ament-Velasquez S.L."/>
            <person name="Kruys A."/>
            <person name="Hutchinson M.I."/>
            <person name="Powell A.J."/>
            <person name="Barry K."/>
            <person name="Miller A.N."/>
            <person name="Grigoriev I.V."/>
            <person name="Debuchy R."/>
            <person name="Gladieux P."/>
            <person name="Thoren M.H."/>
            <person name="Johannesson H."/>
        </authorList>
    </citation>
    <scope>NUCLEOTIDE SEQUENCE</scope>
    <source>
        <strain evidence="1">CBS 958.72</strain>
    </source>
</reference>
<protein>
    <recommendedName>
        <fullName evidence="3">HNH nuclease domain-containing protein</fullName>
    </recommendedName>
</protein>
<evidence type="ECO:0000313" key="1">
    <source>
        <dbReference type="EMBL" id="KAK3383106.1"/>
    </source>
</evidence>
<evidence type="ECO:0000313" key="2">
    <source>
        <dbReference type="Proteomes" id="UP001287356"/>
    </source>
</evidence>
<dbReference type="EMBL" id="JAULSN010000001">
    <property type="protein sequence ID" value="KAK3383106.1"/>
    <property type="molecule type" value="Genomic_DNA"/>
</dbReference>
<keyword evidence="2" id="KW-1185">Reference proteome</keyword>
<evidence type="ECO:0008006" key="3">
    <source>
        <dbReference type="Google" id="ProtNLM"/>
    </source>
</evidence>
<sequence length="265" mass="30316">MLPACLNDIRFWHHGYDSHNLLLTLPRVDSTPSISTYRVYYRTALLACQIIAGNAFANSYFSLDKAGQYFQDWEFPNDRIPDWWPPVDAGSVITVDCGITKAGYAIEKAHLVPKEENRNLVRIRKDIYHSFNARWFVIVLKIITLDSSLQPSLQYVTYITLESSLHYKSRAYLFTRFAWAILFQAKLFVTAGQHRHVIRVSRDIDGKIEYKTEYCTGIVLENAYGGGGSKTATPRKRRAGEDTLEMELRTALRQVIPQQGVASED</sequence>
<comment type="caution">
    <text evidence="1">The sequence shown here is derived from an EMBL/GenBank/DDBJ whole genome shotgun (WGS) entry which is preliminary data.</text>
</comment>
<organism evidence="1 2">
    <name type="scientific">Lasiosphaeria ovina</name>
    <dbReference type="NCBI Taxonomy" id="92902"/>
    <lineage>
        <taxon>Eukaryota</taxon>
        <taxon>Fungi</taxon>
        <taxon>Dikarya</taxon>
        <taxon>Ascomycota</taxon>
        <taxon>Pezizomycotina</taxon>
        <taxon>Sordariomycetes</taxon>
        <taxon>Sordariomycetidae</taxon>
        <taxon>Sordariales</taxon>
        <taxon>Lasiosphaeriaceae</taxon>
        <taxon>Lasiosphaeria</taxon>
    </lineage>
</organism>
<reference evidence="1" key="1">
    <citation type="journal article" date="2023" name="Mol. Phylogenet. Evol.">
        <title>Genome-scale phylogeny and comparative genomics of the fungal order Sordariales.</title>
        <authorList>
            <person name="Hensen N."/>
            <person name="Bonometti L."/>
            <person name="Westerberg I."/>
            <person name="Brannstrom I.O."/>
            <person name="Guillou S."/>
            <person name="Cros-Aarteil S."/>
            <person name="Calhoun S."/>
            <person name="Haridas S."/>
            <person name="Kuo A."/>
            <person name="Mondo S."/>
            <person name="Pangilinan J."/>
            <person name="Riley R."/>
            <person name="LaButti K."/>
            <person name="Andreopoulos B."/>
            <person name="Lipzen A."/>
            <person name="Chen C."/>
            <person name="Yan M."/>
            <person name="Daum C."/>
            <person name="Ng V."/>
            <person name="Clum A."/>
            <person name="Steindorff A."/>
            <person name="Ohm R.A."/>
            <person name="Martin F."/>
            <person name="Silar P."/>
            <person name="Natvig D.O."/>
            <person name="Lalanne C."/>
            <person name="Gautier V."/>
            <person name="Ament-Velasquez S.L."/>
            <person name="Kruys A."/>
            <person name="Hutchinson M.I."/>
            <person name="Powell A.J."/>
            <person name="Barry K."/>
            <person name="Miller A.N."/>
            <person name="Grigoriev I.V."/>
            <person name="Debuchy R."/>
            <person name="Gladieux P."/>
            <person name="Hiltunen Thoren M."/>
            <person name="Johannesson H."/>
        </authorList>
    </citation>
    <scope>NUCLEOTIDE SEQUENCE</scope>
    <source>
        <strain evidence="1">CBS 958.72</strain>
    </source>
</reference>
<name>A0AAE0TXI5_9PEZI</name>
<dbReference type="Proteomes" id="UP001287356">
    <property type="component" value="Unassembled WGS sequence"/>
</dbReference>
<gene>
    <name evidence="1" type="ORF">B0T24DRAFT_645558</name>
</gene>
<proteinExistence type="predicted"/>